<dbReference type="EMBL" id="JAEKJZ010000001">
    <property type="protein sequence ID" value="MBN9669611.1"/>
    <property type="molecule type" value="Genomic_DNA"/>
</dbReference>
<feature type="transmembrane region" description="Helical" evidence="5">
    <location>
        <begin position="21"/>
        <end position="43"/>
    </location>
</feature>
<evidence type="ECO:0000313" key="7">
    <source>
        <dbReference type="EMBL" id="MBN9669611.1"/>
    </source>
</evidence>
<dbReference type="InterPro" id="IPR028081">
    <property type="entry name" value="Leu-bd"/>
</dbReference>
<dbReference type="PROSITE" id="PS51257">
    <property type="entry name" value="PROKAR_LIPOPROTEIN"/>
    <property type="match status" value="1"/>
</dbReference>
<feature type="region of interest" description="Disordered" evidence="4">
    <location>
        <begin position="430"/>
        <end position="464"/>
    </location>
</feature>
<evidence type="ECO:0000256" key="4">
    <source>
        <dbReference type="SAM" id="MobiDB-lite"/>
    </source>
</evidence>
<dbReference type="InterPro" id="IPR051010">
    <property type="entry name" value="BCAA_transport"/>
</dbReference>
<protein>
    <submittedName>
        <fullName evidence="7">ABC transporter substrate-binding protein</fullName>
    </submittedName>
</protein>
<proteinExistence type="inferred from homology"/>
<dbReference type="Gene3D" id="3.40.50.2300">
    <property type="match status" value="2"/>
</dbReference>
<keyword evidence="5" id="KW-0812">Transmembrane</keyword>
<feature type="domain" description="Leucine-binding protein" evidence="6">
    <location>
        <begin position="77"/>
        <end position="417"/>
    </location>
</feature>
<dbReference type="InterPro" id="IPR028082">
    <property type="entry name" value="Peripla_BP_I"/>
</dbReference>
<comment type="caution">
    <text evidence="7">The sequence shown here is derived from an EMBL/GenBank/DDBJ whole genome shotgun (WGS) entry which is preliminary data.</text>
</comment>
<evidence type="ECO:0000313" key="8">
    <source>
        <dbReference type="Proteomes" id="UP000664096"/>
    </source>
</evidence>
<keyword evidence="5" id="KW-0472">Membrane</keyword>
<feature type="compositionally biased region" description="Basic and acidic residues" evidence="4">
    <location>
        <begin position="440"/>
        <end position="449"/>
    </location>
</feature>
<evidence type="ECO:0000259" key="6">
    <source>
        <dbReference type="Pfam" id="PF13458"/>
    </source>
</evidence>
<evidence type="ECO:0000256" key="5">
    <source>
        <dbReference type="SAM" id="Phobius"/>
    </source>
</evidence>
<dbReference type="PANTHER" id="PTHR30483:SF6">
    <property type="entry name" value="PERIPLASMIC BINDING PROTEIN OF ABC TRANSPORTER FOR NATURAL AMINO ACIDS"/>
    <property type="match status" value="1"/>
</dbReference>
<dbReference type="PANTHER" id="PTHR30483">
    <property type="entry name" value="LEUCINE-SPECIFIC-BINDING PROTEIN"/>
    <property type="match status" value="1"/>
</dbReference>
<sequence length="464" mass="50693">MAKESVGDGGRKTKSKAGLRTLGLLLLLLVAVSCLTGLGYYWASGRPPFEATIAKLLNQDIESYRLVAVYSEDKEEQSFVNGVRMAIEAINASENRILGQKLILERTEEAGVSPSSALETTVRKTMRLSDKVARTHRLLGVIGHEWSDSAVTASSIYARNKILYLATHATATSLTNHGFETVFAMQPDNATNAYVIASYALSQNLKRVIVLSDKSDYGKESANFFSEAVTNAGATIIYRGYLSGARRSVDDLLMFVLDNELFTRNDFDAFFIVSSSIEQTAEFIERARYLGLDVPVLGMETLFSAAIEAKVGKPAMKDTIGVSLYDRDNISDRGQEFIKSYQDKFGHLPDLNSALGYDAVNLIRDAVDRAGSLDSSRVSDTLKVARYKKPFEGVTGPLVFDRKGAITDTQIFVVRHNGEEFHTVATFSVPINTDPAPDGDSSKDTEAKKPTTGALPSVMETIGQ</sequence>
<dbReference type="SUPFAM" id="SSF53822">
    <property type="entry name" value="Periplasmic binding protein-like I"/>
    <property type="match status" value="1"/>
</dbReference>
<comment type="similarity">
    <text evidence="1">Belongs to the leucine-binding protein family.</text>
</comment>
<accession>A0A939IZ27</accession>
<organism evidence="7 8">
    <name type="scientific">Roseibium aggregatum</name>
    <dbReference type="NCBI Taxonomy" id="187304"/>
    <lineage>
        <taxon>Bacteria</taxon>
        <taxon>Pseudomonadati</taxon>
        <taxon>Pseudomonadota</taxon>
        <taxon>Alphaproteobacteria</taxon>
        <taxon>Hyphomicrobiales</taxon>
        <taxon>Stappiaceae</taxon>
        <taxon>Roseibium</taxon>
    </lineage>
</organism>
<dbReference type="RefSeq" id="WP_207139162.1">
    <property type="nucleotide sequence ID" value="NZ_JAEKJZ010000001.1"/>
</dbReference>
<keyword evidence="3" id="KW-0813">Transport</keyword>
<evidence type="ECO:0000256" key="2">
    <source>
        <dbReference type="ARBA" id="ARBA00022729"/>
    </source>
</evidence>
<keyword evidence="2" id="KW-0732">Signal</keyword>
<dbReference type="AlphaFoldDB" id="A0A939IZ27"/>
<dbReference type="Pfam" id="PF13458">
    <property type="entry name" value="Peripla_BP_6"/>
    <property type="match status" value="1"/>
</dbReference>
<evidence type="ECO:0000256" key="3">
    <source>
        <dbReference type="ARBA" id="ARBA00022970"/>
    </source>
</evidence>
<evidence type="ECO:0000256" key="1">
    <source>
        <dbReference type="ARBA" id="ARBA00010062"/>
    </source>
</evidence>
<gene>
    <name evidence="7" type="ORF">JF539_04620</name>
</gene>
<name>A0A939IZ27_9HYPH</name>
<keyword evidence="5" id="KW-1133">Transmembrane helix</keyword>
<keyword evidence="3" id="KW-0029">Amino-acid transport</keyword>
<dbReference type="Proteomes" id="UP000664096">
    <property type="component" value="Unassembled WGS sequence"/>
</dbReference>
<reference evidence="7" key="1">
    <citation type="submission" date="2020-12" db="EMBL/GenBank/DDBJ databases">
        <title>Oil enriched cultivation method for isolating marine PHA-producing bacteria.</title>
        <authorList>
            <person name="Zheng W."/>
            <person name="Yu S."/>
            <person name="Huang Y."/>
        </authorList>
    </citation>
    <scope>NUCLEOTIDE SEQUENCE</scope>
    <source>
        <strain evidence="7">SY-2-12</strain>
    </source>
</reference>
<dbReference type="GO" id="GO:0006865">
    <property type="term" value="P:amino acid transport"/>
    <property type="evidence" value="ECO:0007669"/>
    <property type="project" value="UniProtKB-KW"/>
</dbReference>